<name>A0A2K5ETS4_AOTNA</name>
<evidence type="ECO:0000313" key="3">
    <source>
        <dbReference type="Proteomes" id="UP000233020"/>
    </source>
</evidence>
<proteinExistence type="predicted"/>
<accession>A0A2K5ETS4</accession>
<organism evidence="2 3">
    <name type="scientific">Aotus nancymaae</name>
    <name type="common">Ma's night monkey</name>
    <dbReference type="NCBI Taxonomy" id="37293"/>
    <lineage>
        <taxon>Eukaryota</taxon>
        <taxon>Metazoa</taxon>
        <taxon>Chordata</taxon>
        <taxon>Craniata</taxon>
        <taxon>Vertebrata</taxon>
        <taxon>Euteleostomi</taxon>
        <taxon>Mammalia</taxon>
        <taxon>Eutheria</taxon>
        <taxon>Euarchontoglires</taxon>
        <taxon>Primates</taxon>
        <taxon>Haplorrhini</taxon>
        <taxon>Platyrrhini</taxon>
        <taxon>Aotidae</taxon>
        <taxon>Aotus</taxon>
    </lineage>
</organism>
<dbReference type="AlphaFoldDB" id="A0A2K5ETS4"/>
<feature type="region of interest" description="Disordered" evidence="1">
    <location>
        <begin position="1"/>
        <end position="31"/>
    </location>
</feature>
<evidence type="ECO:0000256" key="1">
    <source>
        <dbReference type="SAM" id="MobiDB-lite"/>
    </source>
</evidence>
<keyword evidence="3" id="KW-1185">Reference proteome</keyword>
<dbReference type="Proteomes" id="UP000233020">
    <property type="component" value="Unplaced"/>
</dbReference>
<dbReference type="GeneTree" id="ENSGT00940000154632"/>
<sequence length="31" mass="3485">MAAVPELLQHQEEDRSKALAARGHPQRGKYP</sequence>
<dbReference type="Ensembl" id="ENSANAT00000054682.1">
    <property type="protein sequence ID" value="ENSANAP00000036607.1"/>
    <property type="gene ID" value="ENSANAG00000035768.1"/>
</dbReference>
<evidence type="ECO:0000313" key="2">
    <source>
        <dbReference type="Ensembl" id="ENSANAP00000036607.1"/>
    </source>
</evidence>
<protein>
    <recommendedName>
        <fullName evidence="4">Sorting nexin 5</fullName>
    </recommendedName>
</protein>
<reference evidence="2" key="1">
    <citation type="submission" date="2025-08" db="UniProtKB">
        <authorList>
            <consortium name="Ensembl"/>
        </authorList>
    </citation>
    <scope>IDENTIFICATION</scope>
</reference>
<evidence type="ECO:0008006" key="4">
    <source>
        <dbReference type="Google" id="ProtNLM"/>
    </source>
</evidence>
<reference evidence="2" key="2">
    <citation type="submission" date="2025-09" db="UniProtKB">
        <authorList>
            <consortium name="Ensembl"/>
        </authorList>
    </citation>
    <scope>IDENTIFICATION</scope>
</reference>